<dbReference type="WBParaSite" id="PgR046_g072_t01">
    <property type="protein sequence ID" value="PgR046_g072_t01"/>
    <property type="gene ID" value="PgR046_g072"/>
</dbReference>
<evidence type="ECO:0000313" key="1">
    <source>
        <dbReference type="Proteomes" id="UP000887569"/>
    </source>
</evidence>
<dbReference type="Proteomes" id="UP000887569">
    <property type="component" value="Unplaced"/>
</dbReference>
<evidence type="ECO:0000313" key="2">
    <source>
        <dbReference type="WBParaSite" id="PgR046_g072_t01"/>
    </source>
</evidence>
<accession>A0A915BM21</accession>
<dbReference type="AlphaFoldDB" id="A0A915BM21"/>
<reference evidence="2" key="1">
    <citation type="submission" date="2022-11" db="UniProtKB">
        <authorList>
            <consortium name="WormBaseParasite"/>
        </authorList>
    </citation>
    <scope>IDENTIFICATION</scope>
</reference>
<proteinExistence type="predicted"/>
<sequence>LSLTVIGEFGSVPIIPSIEKYNRVLSRLQYHNPRRILFPSEGSIFKHKGIFLQGLGGVSAIWAHGDNCVSTFSFQPHKG</sequence>
<name>A0A915BM21_PARUN</name>
<protein>
    <submittedName>
        <fullName evidence="2">Uncharacterized protein</fullName>
    </submittedName>
</protein>
<organism evidence="1 2">
    <name type="scientific">Parascaris univalens</name>
    <name type="common">Nematode worm</name>
    <dbReference type="NCBI Taxonomy" id="6257"/>
    <lineage>
        <taxon>Eukaryota</taxon>
        <taxon>Metazoa</taxon>
        <taxon>Ecdysozoa</taxon>
        <taxon>Nematoda</taxon>
        <taxon>Chromadorea</taxon>
        <taxon>Rhabditida</taxon>
        <taxon>Spirurina</taxon>
        <taxon>Ascaridomorpha</taxon>
        <taxon>Ascaridoidea</taxon>
        <taxon>Ascarididae</taxon>
        <taxon>Parascaris</taxon>
    </lineage>
</organism>
<keyword evidence="1" id="KW-1185">Reference proteome</keyword>